<dbReference type="PROSITE" id="PS51036">
    <property type="entry name" value="ZF_A20"/>
    <property type="match status" value="3"/>
</dbReference>
<feature type="domain" description="OTU" evidence="17">
    <location>
        <begin position="125"/>
        <end position="297"/>
    </location>
</feature>
<feature type="domain" description="A20-type" evidence="18">
    <location>
        <begin position="814"/>
        <end position="849"/>
    </location>
</feature>
<evidence type="ECO:0000256" key="7">
    <source>
        <dbReference type="ARBA" id="ARBA00022553"/>
    </source>
</evidence>
<dbReference type="GO" id="GO:0003677">
    <property type="term" value="F:DNA binding"/>
    <property type="evidence" value="ECO:0007669"/>
    <property type="project" value="InterPro"/>
</dbReference>
<evidence type="ECO:0000259" key="17">
    <source>
        <dbReference type="PROSITE" id="PS50802"/>
    </source>
</evidence>
<dbReference type="Gene3D" id="4.10.240.30">
    <property type="match status" value="4"/>
</dbReference>
<dbReference type="GO" id="GO:0035523">
    <property type="term" value="P:protein K29-linked deubiquitination"/>
    <property type="evidence" value="ECO:0007669"/>
    <property type="project" value="TreeGrafter"/>
</dbReference>
<sequence length="849" mass="91211">MGVLDSGPRRCILRPAADDGDEVAAAMTATVAEVAADVKNSLPKSFSSCNLVRATRIRDAVADDLRGGREPCFGGMHTRSVALFGLGTYSDGLRRQLERHLLEMEMQVELERRRLLNWCPQTRRLYPLKTPGDGNCLVHAASLAMWAVSDSECTLRSAMHSSLCDPGLAANFRRRWMRSRASADGAEELGFRYSTRDWEEEWSKVVEMSRPTEHSSRDGFRFQSLEEIHIFILANVLRRPIVIISDVVLRSLASGSTLAPLNISGIYLPLNWPASACYRYPLVLGFHNGHFAPLVCMQDGPAAEQLKQHAFPLVDRHRATLPLQFLLPEEEQHKTLLLQEYMDTQEVALPVQRASAPILIARLPPVNTGDDLDLVSDYREVVERKFRASTVRAPTSALRAPVARRADDAANAMYSATNEACSTPGCGYMRSVHTGAFCHECIKKLRAGSAGVVGGTGGFGDAVGRRALATTPHLEAPEAAEARDAEVRGAAAPPPPSPTGVLPSAPEVPALLAEPSGMKCSSPTCPFTGDQTLSGLCQNCFHLRQGRRSASVDVGGGGGGAGAAELLTGAGAGGHAAERRREDDAHDRCSGCGEGAALGSIALCQACVDKPSLAPTIRREEGGRRAAEPARGSAGGAAAVVAATMEAPRSEKCKTPGCDFFGTATKEFFCTICFLQHLENRAADETQPGGRNAEPPRGPPAAGPARQEGCRVQCVTLACRQLGKPRLDGCCTDCYLNRASEREEWVPALELRAAPAAAPKCRTESCADDATTGGTLCAACRCRSEQLRHTHPQRLQRRQTSGAADRPAEREPVVARRNKCRAPGCEHYGNAGCNGYCNECHAMIQLYGQ</sequence>
<keyword evidence="12" id="KW-0378">Hydrolase</keyword>
<comment type="subcellular location">
    <subcellularLocation>
        <location evidence="3">Cytoplasm</location>
    </subcellularLocation>
    <subcellularLocation>
        <location evidence="2">Nucleus</location>
    </subcellularLocation>
</comment>
<proteinExistence type="inferred from homology"/>
<keyword evidence="8" id="KW-0645">Protease</keyword>
<dbReference type="Pfam" id="PF01754">
    <property type="entry name" value="zf-A20"/>
    <property type="match status" value="2"/>
</dbReference>
<keyword evidence="14" id="KW-0862">Zinc</keyword>
<dbReference type="GO" id="GO:0005737">
    <property type="term" value="C:cytoplasm"/>
    <property type="evidence" value="ECO:0007669"/>
    <property type="project" value="UniProtKB-SubCell"/>
</dbReference>
<evidence type="ECO:0000256" key="9">
    <source>
        <dbReference type="ARBA" id="ARBA00022723"/>
    </source>
</evidence>
<protein>
    <recommendedName>
        <fullName evidence="5">ubiquitinyl hydrolase 1</fullName>
        <ecNumber evidence="5">3.4.19.12</ecNumber>
    </recommendedName>
</protein>
<organism evidence="19 20">
    <name type="scientific">Petromyzon marinus</name>
    <name type="common">Sea lamprey</name>
    <dbReference type="NCBI Taxonomy" id="7757"/>
    <lineage>
        <taxon>Eukaryota</taxon>
        <taxon>Metazoa</taxon>
        <taxon>Chordata</taxon>
        <taxon>Craniata</taxon>
        <taxon>Vertebrata</taxon>
        <taxon>Cyclostomata</taxon>
        <taxon>Hyperoartia</taxon>
        <taxon>Petromyzontiformes</taxon>
        <taxon>Petromyzontidae</taxon>
        <taxon>Petromyzon</taxon>
    </lineage>
</organism>
<dbReference type="GO" id="GO:0007010">
    <property type="term" value="P:cytoskeleton organization"/>
    <property type="evidence" value="ECO:0007669"/>
    <property type="project" value="TreeGrafter"/>
</dbReference>
<evidence type="ECO:0000256" key="15">
    <source>
        <dbReference type="ARBA" id="ARBA00023242"/>
    </source>
</evidence>
<evidence type="ECO:0000313" key="19">
    <source>
        <dbReference type="Proteomes" id="UP001318040"/>
    </source>
</evidence>
<dbReference type="CTD" id="7128"/>
<dbReference type="GO" id="GO:0008270">
    <property type="term" value="F:zinc ion binding"/>
    <property type="evidence" value="ECO:0007669"/>
    <property type="project" value="UniProtKB-KW"/>
</dbReference>
<dbReference type="RefSeq" id="XP_032832683.1">
    <property type="nucleotide sequence ID" value="XM_032976792.1"/>
</dbReference>
<keyword evidence="13" id="KW-0788">Thiol protease</keyword>
<dbReference type="PANTHER" id="PTHR13367:SF3">
    <property type="entry name" value="TUMOR NECROSIS FACTOR ALPHA-INDUCED PROTEIN 3"/>
    <property type="match status" value="1"/>
</dbReference>
<dbReference type="PROSITE" id="PS50802">
    <property type="entry name" value="OTU"/>
    <property type="match status" value="1"/>
</dbReference>
<comment type="catalytic activity">
    <reaction evidence="1">
        <text>Thiol-dependent hydrolysis of ester, thioester, amide, peptide and isopeptide bonds formed by the C-terminal Gly of ubiquitin (a 76-residue protein attached to proteins as an intracellular targeting signal).</text>
        <dbReference type="EC" id="3.4.19.12"/>
    </reaction>
</comment>
<evidence type="ECO:0000256" key="6">
    <source>
        <dbReference type="ARBA" id="ARBA00022490"/>
    </source>
</evidence>
<evidence type="ECO:0000256" key="3">
    <source>
        <dbReference type="ARBA" id="ARBA00004496"/>
    </source>
</evidence>
<reference evidence="20" key="1">
    <citation type="submission" date="2025-08" db="UniProtKB">
        <authorList>
            <consortium name="RefSeq"/>
        </authorList>
    </citation>
    <scope>IDENTIFICATION</scope>
    <source>
        <tissue evidence="20">Sperm</tissue>
    </source>
</reference>
<feature type="domain" description="A20-type" evidence="18">
    <location>
        <begin position="647"/>
        <end position="682"/>
    </location>
</feature>
<dbReference type="Pfam" id="PF02338">
    <property type="entry name" value="OTU"/>
    <property type="match status" value="1"/>
</dbReference>
<dbReference type="SMART" id="SM00259">
    <property type="entry name" value="ZnF_A20"/>
    <property type="match status" value="5"/>
</dbReference>
<dbReference type="KEGG" id="pmrn:116955620"/>
<gene>
    <name evidence="20" type="primary">TNFAIP3</name>
</gene>
<dbReference type="GO" id="GO:1990168">
    <property type="term" value="P:protein K33-linked deubiquitination"/>
    <property type="evidence" value="ECO:0007669"/>
    <property type="project" value="TreeGrafter"/>
</dbReference>
<keyword evidence="11" id="KW-0833">Ubl conjugation pathway</keyword>
<evidence type="ECO:0000256" key="11">
    <source>
        <dbReference type="ARBA" id="ARBA00022786"/>
    </source>
</evidence>
<evidence type="ECO:0000256" key="10">
    <source>
        <dbReference type="ARBA" id="ARBA00022771"/>
    </source>
</evidence>
<evidence type="ECO:0000256" key="8">
    <source>
        <dbReference type="ARBA" id="ARBA00022670"/>
    </source>
</evidence>
<keyword evidence="9" id="KW-0479">Metal-binding</keyword>
<evidence type="ECO:0000313" key="20">
    <source>
        <dbReference type="RefSeq" id="XP_032832683.1"/>
    </source>
</evidence>
<accession>A0AAJ7UDB6</accession>
<name>A0AAJ7UDB6_PETMA</name>
<feature type="region of interest" description="Disordered" evidence="16">
    <location>
        <begin position="685"/>
        <end position="706"/>
    </location>
</feature>
<feature type="region of interest" description="Disordered" evidence="16">
    <location>
        <begin position="791"/>
        <end position="810"/>
    </location>
</feature>
<dbReference type="GO" id="GO:0004843">
    <property type="term" value="F:cysteine-type deubiquitinase activity"/>
    <property type="evidence" value="ECO:0007669"/>
    <property type="project" value="UniProtKB-EC"/>
</dbReference>
<feature type="domain" description="A20-type" evidence="18">
    <location>
        <begin position="514"/>
        <end position="549"/>
    </location>
</feature>
<evidence type="ECO:0000256" key="14">
    <source>
        <dbReference type="ARBA" id="ARBA00022833"/>
    </source>
</evidence>
<dbReference type="GO" id="GO:0071947">
    <property type="term" value="P:protein deubiquitination involved in ubiquitin-dependent protein catabolic process"/>
    <property type="evidence" value="ECO:0007669"/>
    <property type="project" value="TreeGrafter"/>
</dbReference>
<dbReference type="GO" id="GO:0070530">
    <property type="term" value="F:K63-linked polyubiquitin modification-dependent protein binding"/>
    <property type="evidence" value="ECO:0007669"/>
    <property type="project" value="TreeGrafter"/>
</dbReference>
<keyword evidence="6" id="KW-0963">Cytoplasm</keyword>
<dbReference type="InterPro" id="IPR003323">
    <property type="entry name" value="OTU_dom"/>
</dbReference>
<dbReference type="AlphaFoldDB" id="A0AAJ7UDB6"/>
<evidence type="ECO:0000256" key="4">
    <source>
        <dbReference type="ARBA" id="ARBA00005865"/>
    </source>
</evidence>
<evidence type="ECO:0000256" key="16">
    <source>
        <dbReference type="SAM" id="MobiDB-lite"/>
    </source>
</evidence>
<dbReference type="EC" id="3.4.19.12" evidence="5"/>
<dbReference type="Proteomes" id="UP001318040">
    <property type="component" value="Chromosome 60"/>
</dbReference>
<evidence type="ECO:0000259" key="18">
    <source>
        <dbReference type="PROSITE" id="PS51036"/>
    </source>
</evidence>
<evidence type="ECO:0000256" key="13">
    <source>
        <dbReference type="ARBA" id="ARBA00022807"/>
    </source>
</evidence>
<keyword evidence="19" id="KW-1185">Reference proteome</keyword>
<evidence type="ECO:0000256" key="5">
    <source>
        <dbReference type="ARBA" id="ARBA00012759"/>
    </source>
</evidence>
<dbReference type="GO" id="GO:0005634">
    <property type="term" value="C:nucleus"/>
    <property type="evidence" value="ECO:0007669"/>
    <property type="project" value="UniProtKB-SubCell"/>
</dbReference>
<keyword evidence="10" id="KW-0863">Zinc-finger</keyword>
<dbReference type="InterPro" id="IPR002653">
    <property type="entry name" value="Znf_A20"/>
</dbReference>
<dbReference type="PANTHER" id="PTHR13367">
    <property type="entry name" value="UBIQUITIN THIOESTERASE"/>
    <property type="match status" value="1"/>
</dbReference>
<evidence type="ECO:0000256" key="1">
    <source>
        <dbReference type="ARBA" id="ARBA00000707"/>
    </source>
</evidence>
<comment type="similarity">
    <text evidence="4">Belongs to the peptidase C64 family.</text>
</comment>
<evidence type="ECO:0000256" key="2">
    <source>
        <dbReference type="ARBA" id="ARBA00004123"/>
    </source>
</evidence>
<keyword evidence="7" id="KW-0597">Phosphoprotein</keyword>
<dbReference type="InterPro" id="IPR051346">
    <property type="entry name" value="OTU_Deubiquitinase"/>
</dbReference>
<feature type="region of interest" description="Disordered" evidence="16">
    <location>
        <begin position="472"/>
        <end position="505"/>
    </location>
</feature>
<keyword evidence="15" id="KW-0539">Nucleus</keyword>
<evidence type="ECO:0000256" key="12">
    <source>
        <dbReference type="ARBA" id="ARBA00022801"/>
    </source>
</evidence>
<dbReference type="GO" id="GO:0030177">
    <property type="term" value="P:positive regulation of Wnt signaling pathway"/>
    <property type="evidence" value="ECO:0007669"/>
    <property type="project" value="TreeGrafter"/>
</dbReference>
<dbReference type="GO" id="GO:0016477">
    <property type="term" value="P:cell migration"/>
    <property type="evidence" value="ECO:0007669"/>
    <property type="project" value="TreeGrafter"/>
</dbReference>